<proteinExistence type="predicted"/>
<dbReference type="Gene3D" id="6.20.200.20">
    <property type="match status" value="2"/>
</dbReference>
<dbReference type="Ensembl" id="ENSBOBT00000017748.1">
    <property type="protein sequence ID" value="ENSBOBP00000017355.1"/>
    <property type="gene ID" value="ENSBOBG00000010806.1"/>
</dbReference>
<dbReference type="PROSITE" id="PS01208">
    <property type="entry name" value="VWFC_1"/>
    <property type="match status" value="1"/>
</dbReference>
<protein>
    <recommendedName>
        <fullName evidence="5">VWFC domain-containing protein</fullName>
    </recommendedName>
</protein>
<feature type="domain" description="VWFC" evidence="5">
    <location>
        <begin position="137"/>
        <end position="232"/>
    </location>
</feature>
<sequence length="470" mass="48548">GYPKSILAPSPILQSLQHPPTLVLLPPGSGGPLLVPRGSPSPHLPAAAPGTQLPSSSPTPTTEPSPRAMGAPGTSTPSAPRCWYQGAPREPGARWMESGCRTCTCQGGRVLCEAVSCPVSCSHPLPALAGSCCPSCTGCLHDGVTRAEGDVFSPSDGNCTICVCLAGNVSCITPDSSPASWALNLTVLGSPRSLSSASPLQADGSVSCKRTDCVETCPYPIRIPGQCCPDCSAGDGGGGCFLEGCWSLCTPLCIPCLWSWADPEPLSLGSSSEVSQGSPNHLGTTAAPLLPTGCTYMGRIFYNNETFPSVLDPCLSCICLGVLSPHLVTPHHHHHPLSAASLPTDCNYQGRKVVNGQTFTPEGQPCTRCTCQLGEVSCEKRLCPHSCAELAALPAACCPPCQGNGDGWGLPPCPGQPIPTPNNPFCKEILPKGQSDPALAQLEAIPSCPGACSLVQETHPPSLHPPFREL</sequence>
<organism evidence="6 7">
    <name type="scientific">Bubo bubo</name>
    <name type="common">Eurasian eagle-owl</name>
    <name type="synonym">Strix bubo</name>
    <dbReference type="NCBI Taxonomy" id="30461"/>
    <lineage>
        <taxon>Eukaryota</taxon>
        <taxon>Metazoa</taxon>
        <taxon>Chordata</taxon>
        <taxon>Craniata</taxon>
        <taxon>Vertebrata</taxon>
        <taxon>Euteleostomi</taxon>
        <taxon>Archelosauria</taxon>
        <taxon>Archosauria</taxon>
        <taxon>Dinosauria</taxon>
        <taxon>Saurischia</taxon>
        <taxon>Theropoda</taxon>
        <taxon>Coelurosauria</taxon>
        <taxon>Aves</taxon>
        <taxon>Neognathae</taxon>
        <taxon>Neoaves</taxon>
        <taxon>Telluraves</taxon>
        <taxon>Strigiformes</taxon>
        <taxon>Strigidae</taxon>
        <taxon>Bubo</taxon>
    </lineage>
</organism>
<dbReference type="SMART" id="SM00214">
    <property type="entry name" value="VWC"/>
    <property type="match status" value="3"/>
</dbReference>
<evidence type="ECO:0000256" key="3">
    <source>
        <dbReference type="ARBA" id="ARBA00022729"/>
    </source>
</evidence>
<feature type="domain" description="VWFC" evidence="5">
    <location>
        <begin position="80"/>
        <end position="137"/>
    </location>
</feature>
<evidence type="ECO:0000256" key="4">
    <source>
        <dbReference type="SAM" id="MobiDB-lite"/>
    </source>
</evidence>
<dbReference type="InterPro" id="IPR052424">
    <property type="entry name" value="Kielin_Chordin-BMP_Reg"/>
</dbReference>
<name>A0A8C0FEM0_BUBBB</name>
<reference evidence="6" key="1">
    <citation type="submission" date="2025-08" db="UniProtKB">
        <authorList>
            <consortium name="Ensembl"/>
        </authorList>
    </citation>
    <scope>IDENTIFICATION</scope>
</reference>
<evidence type="ECO:0000313" key="7">
    <source>
        <dbReference type="Proteomes" id="UP000694567"/>
    </source>
</evidence>
<feature type="compositionally biased region" description="Low complexity" evidence="4">
    <location>
        <begin position="49"/>
        <end position="66"/>
    </location>
</feature>
<dbReference type="Gene3D" id="2.10.70.10">
    <property type="entry name" value="Complement Module, domain 1"/>
    <property type="match status" value="1"/>
</dbReference>
<keyword evidence="7" id="KW-1185">Reference proteome</keyword>
<dbReference type="Pfam" id="PF00093">
    <property type="entry name" value="VWC"/>
    <property type="match status" value="1"/>
</dbReference>
<feature type="domain" description="VWFC" evidence="5">
    <location>
        <begin position="344"/>
        <end position="402"/>
    </location>
</feature>
<dbReference type="GO" id="GO:0005576">
    <property type="term" value="C:extracellular region"/>
    <property type="evidence" value="ECO:0007669"/>
    <property type="project" value="UniProtKB-SubCell"/>
</dbReference>
<feature type="compositionally biased region" description="Low complexity" evidence="4">
    <location>
        <begin position="19"/>
        <end position="41"/>
    </location>
</feature>
<evidence type="ECO:0000256" key="1">
    <source>
        <dbReference type="ARBA" id="ARBA00004613"/>
    </source>
</evidence>
<dbReference type="PANTHER" id="PTHR46698">
    <property type="entry name" value="CROSSVEINLESS 2"/>
    <property type="match status" value="1"/>
</dbReference>
<dbReference type="SUPFAM" id="SSF57603">
    <property type="entry name" value="FnI-like domain"/>
    <property type="match status" value="3"/>
</dbReference>
<keyword evidence="2" id="KW-0964">Secreted</keyword>
<accession>A0A8C0FEM0</accession>
<comment type="subcellular location">
    <subcellularLocation>
        <location evidence="1">Secreted</location>
    </subcellularLocation>
</comment>
<keyword evidence="3" id="KW-0732">Signal</keyword>
<dbReference type="PANTHER" id="PTHR46698:SF4">
    <property type="entry name" value="CROSSVEINLESS 2"/>
    <property type="match status" value="1"/>
</dbReference>
<reference evidence="6" key="2">
    <citation type="submission" date="2025-09" db="UniProtKB">
        <authorList>
            <consortium name="Ensembl"/>
        </authorList>
    </citation>
    <scope>IDENTIFICATION</scope>
</reference>
<evidence type="ECO:0000256" key="2">
    <source>
        <dbReference type="ARBA" id="ARBA00022525"/>
    </source>
</evidence>
<feature type="region of interest" description="Disordered" evidence="4">
    <location>
        <begin position="19"/>
        <end position="83"/>
    </location>
</feature>
<evidence type="ECO:0000259" key="5">
    <source>
        <dbReference type="PROSITE" id="PS50184"/>
    </source>
</evidence>
<evidence type="ECO:0000313" key="6">
    <source>
        <dbReference type="Ensembl" id="ENSBOBP00000017355.1"/>
    </source>
</evidence>
<dbReference type="SMART" id="SM00215">
    <property type="entry name" value="VWC_out"/>
    <property type="match status" value="2"/>
</dbReference>
<dbReference type="InterPro" id="IPR001007">
    <property type="entry name" value="VWF_dom"/>
</dbReference>
<dbReference type="FunFam" id="2.10.70.10:FF:000051">
    <property type="entry name" value="von Willebrand factor C and EGF domain-containing protein"/>
    <property type="match status" value="1"/>
</dbReference>
<dbReference type="PROSITE" id="PS50184">
    <property type="entry name" value="VWFC_2"/>
    <property type="match status" value="3"/>
</dbReference>
<dbReference type="AlphaFoldDB" id="A0A8C0FEM0"/>
<dbReference type="Proteomes" id="UP000694567">
    <property type="component" value="Unplaced"/>
</dbReference>